<keyword evidence="3" id="KW-1185">Reference proteome</keyword>
<comment type="caution">
    <text evidence="2">The sequence shown here is derived from an EMBL/GenBank/DDBJ whole genome shotgun (WGS) entry which is preliminary data.</text>
</comment>
<feature type="region of interest" description="Disordered" evidence="1">
    <location>
        <begin position="79"/>
        <end position="114"/>
    </location>
</feature>
<sequence length="431" mass="47344">MGMEEVCSSSSSLSSFSSHMQVVAEEHRSSEEEANVVWMCGVCRCGSGIWTSNHGGLIGDSLVDANLCDLKNIGEFPTEPVTREAHPYRPTGESEEDVSRPSSSSEPHRSGAGLRPVRGRRTLIKYVIGLTGLAEVFRHSWCFVYVEISGMADRIDWGGGEDDPEESTQRMIERIWESLTDIRARMDQQASVPPVAVPPRDGENVPVASVPPRVEVIGSPESRFSTWFSLPLAPASCPHVPKASNRLRPVRGRRTRIKYVIGLTGLAEAFRHIAPVESQQYALCLTVNINGTRVSQCLVDTEASINVVSLDTLNLCEVALQLVWPSSITITAYDNTSRPPKGVVTLKVGLGPSITEIDFHILDMDPSFWMIMGRPFIQALGVVTSTIHQCLKFPYKGRVVKVASKPTILEVDAMTDNFVPSIWPSNQPLMS</sequence>
<dbReference type="Gene3D" id="2.40.70.10">
    <property type="entry name" value="Acid Proteases"/>
    <property type="match status" value="1"/>
</dbReference>
<dbReference type="AlphaFoldDB" id="A0A843UPF5"/>
<name>A0A843UPF5_COLES</name>
<proteinExistence type="predicted"/>
<dbReference type="InterPro" id="IPR021109">
    <property type="entry name" value="Peptidase_aspartic_dom_sf"/>
</dbReference>
<dbReference type="CDD" id="cd00303">
    <property type="entry name" value="retropepsin_like"/>
    <property type="match status" value="1"/>
</dbReference>
<accession>A0A843UPF5</accession>
<dbReference type="PANTHER" id="PTHR33240:SF15">
    <property type="entry name" value="GAG-PRO-LIKE PROTEIN"/>
    <property type="match status" value="1"/>
</dbReference>
<dbReference type="EMBL" id="NMUH01000584">
    <property type="protein sequence ID" value="MQL81729.1"/>
    <property type="molecule type" value="Genomic_DNA"/>
</dbReference>
<evidence type="ECO:0000256" key="1">
    <source>
        <dbReference type="SAM" id="MobiDB-lite"/>
    </source>
</evidence>
<dbReference type="Proteomes" id="UP000652761">
    <property type="component" value="Unassembled WGS sequence"/>
</dbReference>
<gene>
    <name evidence="2" type="ORF">Taro_014190</name>
</gene>
<organism evidence="2 3">
    <name type="scientific">Colocasia esculenta</name>
    <name type="common">Wild taro</name>
    <name type="synonym">Arum esculentum</name>
    <dbReference type="NCBI Taxonomy" id="4460"/>
    <lineage>
        <taxon>Eukaryota</taxon>
        <taxon>Viridiplantae</taxon>
        <taxon>Streptophyta</taxon>
        <taxon>Embryophyta</taxon>
        <taxon>Tracheophyta</taxon>
        <taxon>Spermatophyta</taxon>
        <taxon>Magnoliopsida</taxon>
        <taxon>Liliopsida</taxon>
        <taxon>Araceae</taxon>
        <taxon>Aroideae</taxon>
        <taxon>Colocasieae</taxon>
        <taxon>Colocasia</taxon>
    </lineage>
</organism>
<dbReference type="OrthoDB" id="1724165at2759"/>
<evidence type="ECO:0000313" key="2">
    <source>
        <dbReference type="EMBL" id="MQL81729.1"/>
    </source>
</evidence>
<feature type="non-terminal residue" evidence="2">
    <location>
        <position position="1"/>
    </location>
</feature>
<dbReference type="PANTHER" id="PTHR33240">
    <property type="entry name" value="OS08G0508500 PROTEIN"/>
    <property type="match status" value="1"/>
</dbReference>
<dbReference type="SUPFAM" id="SSF50630">
    <property type="entry name" value="Acid proteases"/>
    <property type="match status" value="1"/>
</dbReference>
<evidence type="ECO:0000313" key="3">
    <source>
        <dbReference type="Proteomes" id="UP000652761"/>
    </source>
</evidence>
<protein>
    <submittedName>
        <fullName evidence="2">Uncharacterized protein</fullName>
    </submittedName>
</protein>
<reference evidence="2" key="1">
    <citation type="submission" date="2017-07" db="EMBL/GenBank/DDBJ databases">
        <title>Taro Niue Genome Assembly and Annotation.</title>
        <authorList>
            <person name="Atibalentja N."/>
            <person name="Keating K."/>
            <person name="Fields C.J."/>
        </authorList>
    </citation>
    <scope>NUCLEOTIDE SEQUENCE</scope>
    <source>
        <strain evidence="2">Niue_2</strain>
        <tissue evidence="2">Leaf</tissue>
    </source>
</reference>